<gene>
    <name evidence="1" type="ordered locus">CBUD_1806</name>
</gene>
<dbReference type="HOGENOM" id="CLU_1198173_0_0_6"/>
<name>A9KCY4_COXBN</name>
<dbReference type="KEGG" id="cbd:CBUD_1806"/>
<proteinExistence type="predicted"/>
<reference evidence="1 2" key="1">
    <citation type="journal article" date="2009" name="Infect. Immun.">
        <title>Comparative genomics reveal extensive transposon-mediated genomic plasticity and diversity among potential effector proteins within the genus Coxiella.</title>
        <authorList>
            <person name="Beare P.A."/>
            <person name="Unsworth N."/>
            <person name="Andoh M."/>
            <person name="Voth D.E."/>
            <person name="Omsland A."/>
            <person name="Gilk S.D."/>
            <person name="Williams K.P."/>
            <person name="Sobral B.W."/>
            <person name="Kupko J.J.III."/>
            <person name="Porcella S.F."/>
            <person name="Samuel J.E."/>
            <person name="Heinzen R.A."/>
        </authorList>
    </citation>
    <scope>NUCLEOTIDE SEQUENCE [LARGE SCALE GENOMIC DNA]</scope>
    <source>
        <strain evidence="1 2">Dugway 5J108-111</strain>
    </source>
</reference>
<accession>A9KCY4</accession>
<sequence length="231" mass="26958">MFTFFQKHLRLGPYSTANKIINAVIKRLGINERCEYITSYGKERYKLKIWYKEEVIDNLAQALPKVINYSLYQNATPEIKLALRNTIADFLIKKCENPDEAVLYLNNFYTDRPLRRSGYDPESSSIQVLYPCTKREHGFLDFHEWPYRSVVFPKILFRNKENMKSSLYKALNHDFKQFLIDPRQTYAQAMRTGSHILFSQNNDVPLLISSFLVNIPNDSNAVSQSTNVPSP</sequence>
<dbReference type="AlphaFoldDB" id="A9KCY4"/>
<evidence type="ECO:0000313" key="1">
    <source>
        <dbReference type="EMBL" id="ABS77004.1"/>
    </source>
</evidence>
<protein>
    <submittedName>
        <fullName evidence="1">Uncharacterized protein</fullName>
    </submittedName>
</protein>
<dbReference type="Proteomes" id="UP000008555">
    <property type="component" value="Chromosome"/>
</dbReference>
<organism evidence="1 2">
    <name type="scientific">Coxiella burnetii (strain Dugway 5J108-111)</name>
    <dbReference type="NCBI Taxonomy" id="434922"/>
    <lineage>
        <taxon>Bacteria</taxon>
        <taxon>Pseudomonadati</taxon>
        <taxon>Pseudomonadota</taxon>
        <taxon>Gammaproteobacteria</taxon>
        <taxon>Legionellales</taxon>
        <taxon>Coxiellaceae</taxon>
        <taxon>Coxiella</taxon>
    </lineage>
</organism>
<evidence type="ECO:0000313" key="2">
    <source>
        <dbReference type="Proteomes" id="UP000008555"/>
    </source>
</evidence>
<dbReference type="EMBL" id="CP000733">
    <property type="protein sequence ID" value="ABS77004.1"/>
    <property type="molecule type" value="Genomic_DNA"/>
</dbReference>